<keyword evidence="14" id="KW-0067">ATP-binding</keyword>
<dbReference type="GO" id="GO:0051539">
    <property type="term" value="F:4 iron, 4 sulfur cluster binding"/>
    <property type="evidence" value="ECO:0007669"/>
    <property type="project" value="UniProtKB-KW"/>
</dbReference>
<dbReference type="EC" id="3.6.4.12" evidence="4"/>
<accession>A0A168NL78</accession>
<dbReference type="InterPro" id="IPR014808">
    <property type="entry name" value="DNA_replication_fac_Dna2_N"/>
</dbReference>
<feature type="region of interest" description="Disordered" evidence="22">
    <location>
        <begin position="1"/>
        <end position="69"/>
    </location>
</feature>
<dbReference type="OrthoDB" id="6513042at2759"/>
<comment type="catalytic activity">
    <reaction evidence="21">
        <text>ATP + H2O = ADP + phosphate + H(+)</text>
        <dbReference type="Rhea" id="RHEA:13065"/>
        <dbReference type="ChEBI" id="CHEBI:15377"/>
        <dbReference type="ChEBI" id="CHEBI:15378"/>
        <dbReference type="ChEBI" id="CHEBI:30616"/>
        <dbReference type="ChEBI" id="CHEBI:43474"/>
        <dbReference type="ChEBI" id="CHEBI:456216"/>
        <dbReference type="EC" id="3.6.4.12"/>
    </reaction>
</comment>
<evidence type="ECO:0000256" key="10">
    <source>
        <dbReference type="ARBA" id="ARBA00022741"/>
    </source>
</evidence>
<keyword evidence="13" id="KW-0347">Helicase</keyword>
<dbReference type="InParanoid" id="A0A168NL78"/>
<keyword evidence="19" id="KW-0539">Nucleus</keyword>
<dbReference type="Pfam" id="PF08696">
    <property type="entry name" value="Dna2"/>
    <property type="match status" value="1"/>
</dbReference>
<dbReference type="FunCoup" id="A0A168NL78">
    <property type="interactions" value="527"/>
</dbReference>
<evidence type="ECO:0000256" key="9">
    <source>
        <dbReference type="ARBA" id="ARBA00022723"/>
    </source>
</evidence>
<dbReference type="CDD" id="cd18041">
    <property type="entry name" value="DEXXQc_DNA2"/>
    <property type="match status" value="1"/>
</dbReference>
<dbReference type="GO" id="GO:0006260">
    <property type="term" value="P:DNA replication"/>
    <property type="evidence" value="ECO:0007669"/>
    <property type="project" value="UniProtKB-KW"/>
</dbReference>
<dbReference type="GO" id="GO:0035861">
    <property type="term" value="C:site of double-strand break"/>
    <property type="evidence" value="ECO:0007669"/>
    <property type="project" value="UniProtKB-ARBA"/>
</dbReference>
<evidence type="ECO:0000256" key="1">
    <source>
        <dbReference type="ARBA" id="ARBA00001966"/>
    </source>
</evidence>
<dbReference type="Gene3D" id="3.90.320.10">
    <property type="match status" value="1"/>
</dbReference>
<dbReference type="GO" id="GO:0016887">
    <property type="term" value="F:ATP hydrolysis activity"/>
    <property type="evidence" value="ECO:0007669"/>
    <property type="project" value="RHEA"/>
</dbReference>
<comment type="cofactor">
    <cofactor evidence="1">
        <name>[4Fe-4S] cluster</name>
        <dbReference type="ChEBI" id="CHEBI:49883"/>
    </cofactor>
</comment>
<keyword evidence="11" id="KW-0227">DNA damage</keyword>
<keyword evidence="20" id="KW-0511">Multifunctional enzyme</keyword>
<evidence type="ECO:0000256" key="8">
    <source>
        <dbReference type="ARBA" id="ARBA00022722"/>
    </source>
</evidence>
<name>A0A168NL78_ABSGL</name>
<feature type="domain" description="DNA2/NAM7 helicase helicase" evidence="24">
    <location>
        <begin position="861"/>
        <end position="941"/>
    </location>
</feature>
<dbReference type="GO" id="GO:0005634">
    <property type="term" value="C:nucleus"/>
    <property type="evidence" value="ECO:0007669"/>
    <property type="project" value="UniProtKB-SubCell"/>
</dbReference>
<keyword evidence="27" id="KW-1185">Reference proteome</keyword>
<evidence type="ECO:0000256" key="6">
    <source>
        <dbReference type="ARBA" id="ARBA00022485"/>
    </source>
</evidence>
<evidence type="ECO:0000256" key="13">
    <source>
        <dbReference type="ARBA" id="ARBA00022806"/>
    </source>
</evidence>
<evidence type="ECO:0000256" key="3">
    <source>
        <dbReference type="ARBA" id="ARBA00007913"/>
    </source>
</evidence>
<dbReference type="GO" id="GO:0017116">
    <property type="term" value="F:single-stranded DNA helicase activity"/>
    <property type="evidence" value="ECO:0007669"/>
    <property type="project" value="InterPro"/>
</dbReference>
<sequence>MPTDAKDKQNQTRRAPLQWNRSPTDACVKRQCTREGTNELDLLSPPQQQQQQQQQQQLDDSNDWSDFVHPQELQKQFLERLLGGVKEEPYQVSDEVPSLPSKQPSSIPRTSSRSSLHYGDSSMFGDDIPLDFLDQLPDVTNIPPVAPPPPVAPVPPPPPAVQLPAPTVAPAAPAVQPLVSAPPPPTQTKSPAALPKCSLDYDDDDDMFGDDIPLDLLENVAIDGALLDNVNGSYPTTPTTNPQPDVSLSIKKDEAHTGNTKYRRYTIAFMQMKQYLEGDSQRMEKELLLVSPHHEDRPARAYLRQDWLQMNLKTGDTVNICFTDADPTSHNAWIIDNDHNYLIQHPDHLISCTAVAESFFCLRKSVLQMTTKGVSDFSEPLVHGAIIHETLQYCLQHKDFSTQTLQDTLERIILSSLDSLYVIGQDEKKAYGLLETYIKSIQVFGSVYVGSEVKAAAKVEKDMGPTTSNDECTSVAIRDVLDIEEHVWSPAYGLKGMIDATVEVVLAPSQKVLTMPFELKTGKASRSVSHRAQTILYTLLLGDRYDIDIKTGVLYYSKTNSLYMVPALRSELRSLIIARNELALAFHQQSQGLPTMVKNLHSCQYCSMSNACLIHHKAIERGTAETSGLGEWFEDHTAHISDQAAAFYRHWIGLIAMEEKDLDLLRKDIWSESASKCELLGKCLQNMVVTGTRNDDSASNWYTFQRHGNHTTDAPPIMNSNLIVGDTIVVSSMQGDLLLGTGFLTHIDPDSVTISLNTPLRHPPLKEADFDLDVYQVYKKWWNQAADKDMLYRLDRDEGAGGFALMKSNLVALLTHNDAKPSPFDEIHAKLRRLIVDSKSPEFLDSDGAIDDALTDPAYAHLNSDQLSALKKVITCQDYALILGMPGTGKTTTTADLIKFLLRQGKSVLLTAYTHNALDNVLLKLVDAGVDVLRLGNPEKVMPRLHGYMPDATPELTTVEAMSAFYDSKRVVGATCYGTNHIVFRRKRFDYCIVDEASQITLPVCVGPLQYADRFVLVGDQYQLPPIVKDKRASDAGFSVSLFATLARNHPEAIAYLEYQYRMNKDIMTISSELVYDCKLKCGNEHVASRTLNYPHLDKGLASVHFGENYEDERACRMTSQCWLKDILDPSRSVVFVDTDGLPAKESKPGAKVIQNEQEATLVYQCTVRNSVSSPNISPANALTSKSPPSTSTKDEIKIVS</sequence>
<evidence type="ECO:0000256" key="7">
    <source>
        <dbReference type="ARBA" id="ARBA00022705"/>
    </source>
</evidence>
<dbReference type="AlphaFoldDB" id="A0A168NL78"/>
<feature type="region of interest" description="Disordered" evidence="22">
    <location>
        <begin position="89"/>
        <end position="116"/>
    </location>
</feature>
<evidence type="ECO:0000256" key="18">
    <source>
        <dbReference type="ARBA" id="ARBA00023204"/>
    </source>
</evidence>
<dbReference type="InterPro" id="IPR041677">
    <property type="entry name" value="DNA2/NAM7_AAA_11"/>
</dbReference>
<dbReference type="Gene3D" id="3.40.50.300">
    <property type="entry name" value="P-loop containing nucleotide triphosphate hydrolases"/>
    <property type="match status" value="3"/>
</dbReference>
<feature type="compositionally biased region" description="Polar residues" evidence="22">
    <location>
        <begin position="1172"/>
        <end position="1183"/>
    </location>
</feature>
<keyword evidence="16" id="KW-0411">Iron-sulfur</keyword>
<evidence type="ECO:0000256" key="5">
    <source>
        <dbReference type="ARBA" id="ARBA00021516"/>
    </source>
</evidence>
<dbReference type="GO" id="GO:0046872">
    <property type="term" value="F:metal ion binding"/>
    <property type="evidence" value="ECO:0007669"/>
    <property type="project" value="UniProtKB-KW"/>
</dbReference>
<dbReference type="GO" id="GO:0005524">
    <property type="term" value="F:ATP binding"/>
    <property type="evidence" value="ECO:0007669"/>
    <property type="project" value="UniProtKB-KW"/>
</dbReference>
<keyword evidence="9" id="KW-0479">Metal-binding</keyword>
<dbReference type="STRING" id="4829.A0A168NL78"/>
<evidence type="ECO:0000256" key="11">
    <source>
        <dbReference type="ARBA" id="ARBA00022763"/>
    </source>
</evidence>
<evidence type="ECO:0000259" key="25">
    <source>
        <dbReference type="Pfam" id="PF13087"/>
    </source>
</evidence>
<dbReference type="InterPro" id="IPR026851">
    <property type="entry name" value="Dna2/JHS1_DEXXQ-box"/>
</dbReference>
<dbReference type="GO" id="GO:0003677">
    <property type="term" value="F:DNA binding"/>
    <property type="evidence" value="ECO:0007669"/>
    <property type="project" value="UniProtKB-KW"/>
</dbReference>
<dbReference type="GO" id="GO:0006281">
    <property type="term" value="P:DNA repair"/>
    <property type="evidence" value="ECO:0007669"/>
    <property type="project" value="UniProtKB-KW"/>
</dbReference>
<organism evidence="26">
    <name type="scientific">Absidia glauca</name>
    <name type="common">Pin mould</name>
    <dbReference type="NCBI Taxonomy" id="4829"/>
    <lineage>
        <taxon>Eukaryota</taxon>
        <taxon>Fungi</taxon>
        <taxon>Fungi incertae sedis</taxon>
        <taxon>Mucoromycota</taxon>
        <taxon>Mucoromycotina</taxon>
        <taxon>Mucoromycetes</taxon>
        <taxon>Mucorales</taxon>
        <taxon>Cunninghamellaceae</taxon>
        <taxon>Absidia</taxon>
    </lineage>
</organism>
<dbReference type="PANTHER" id="PTHR36531">
    <property type="entry name" value="CRISPR-ASSOCIATED EXONUCLEASE CAS4"/>
    <property type="match status" value="1"/>
</dbReference>
<feature type="domain" description="DNA2/NAM7 helicase helicase" evidence="24">
    <location>
        <begin position="961"/>
        <end position="1030"/>
    </location>
</feature>
<reference evidence="26" key="1">
    <citation type="submission" date="2016-04" db="EMBL/GenBank/DDBJ databases">
        <authorList>
            <person name="Evans L.H."/>
            <person name="Alamgir A."/>
            <person name="Owens N."/>
            <person name="Weber N.D."/>
            <person name="Virtaneva K."/>
            <person name="Barbian K."/>
            <person name="Babar A."/>
            <person name="Rosenke K."/>
        </authorList>
    </citation>
    <scope>NUCLEOTIDE SEQUENCE [LARGE SCALE GENOMIC DNA]</scope>
    <source>
        <strain evidence="26">CBS 101.48</strain>
    </source>
</reference>
<evidence type="ECO:0000256" key="22">
    <source>
        <dbReference type="SAM" id="MobiDB-lite"/>
    </source>
</evidence>
<feature type="region of interest" description="Disordered" evidence="22">
    <location>
        <begin position="1172"/>
        <end position="1201"/>
    </location>
</feature>
<dbReference type="Proteomes" id="UP000078561">
    <property type="component" value="Unassembled WGS sequence"/>
</dbReference>
<comment type="similarity">
    <text evidence="3">Belongs to the DNA2/NAM7 helicase family.</text>
</comment>
<dbReference type="GO" id="GO:0000014">
    <property type="term" value="F:single-stranded DNA endodeoxyribonuclease activity"/>
    <property type="evidence" value="ECO:0007669"/>
    <property type="project" value="UniProtKB-ARBA"/>
</dbReference>
<keyword evidence="17" id="KW-0238">DNA-binding</keyword>
<dbReference type="InterPro" id="IPR011604">
    <property type="entry name" value="PDDEXK-like_dom_sf"/>
</dbReference>
<keyword evidence="6" id="KW-0004">4Fe-4S</keyword>
<evidence type="ECO:0000256" key="4">
    <source>
        <dbReference type="ARBA" id="ARBA00012551"/>
    </source>
</evidence>
<evidence type="ECO:0000256" key="20">
    <source>
        <dbReference type="ARBA" id="ARBA00023268"/>
    </source>
</evidence>
<dbReference type="OMA" id="NYCEAAI"/>
<keyword evidence="7" id="KW-0235">DNA replication</keyword>
<keyword evidence="10" id="KW-0547">Nucleotide-binding</keyword>
<dbReference type="InterPro" id="IPR051827">
    <property type="entry name" value="Cas4_exonuclease"/>
</dbReference>
<dbReference type="PANTHER" id="PTHR36531:SF6">
    <property type="entry name" value="DNA REPLICATION ATP-DEPENDENT HELICASE_NUCLEASE DNA2"/>
    <property type="match status" value="1"/>
</dbReference>
<evidence type="ECO:0000313" key="26">
    <source>
        <dbReference type="EMBL" id="SAM00757.1"/>
    </source>
</evidence>
<feature type="domain" description="DNA2/NAM7 helicase-like C-terminal" evidence="25">
    <location>
        <begin position="1039"/>
        <end position="1167"/>
    </location>
</feature>
<feature type="compositionally biased region" description="Basic and acidic residues" evidence="22">
    <location>
        <begin position="1"/>
        <end position="10"/>
    </location>
</feature>
<gene>
    <name evidence="26" type="primary">ABSGL_06480.1 scaffold 8356</name>
</gene>
<dbReference type="Pfam" id="PF13087">
    <property type="entry name" value="AAA_12"/>
    <property type="match status" value="1"/>
</dbReference>
<keyword evidence="15" id="KW-0408">Iron</keyword>
<evidence type="ECO:0000259" key="23">
    <source>
        <dbReference type="Pfam" id="PF08696"/>
    </source>
</evidence>
<evidence type="ECO:0000256" key="15">
    <source>
        <dbReference type="ARBA" id="ARBA00023004"/>
    </source>
</evidence>
<dbReference type="EMBL" id="LT553414">
    <property type="protein sequence ID" value="SAM00757.1"/>
    <property type="molecule type" value="Genomic_DNA"/>
</dbReference>
<dbReference type="InterPro" id="IPR041679">
    <property type="entry name" value="DNA2/NAM7-like_C"/>
</dbReference>
<dbReference type="FunFam" id="3.40.50.300:FF:000721">
    <property type="entry name" value="DNA replication ATP-dependent helicase/nuclease DNA2"/>
    <property type="match status" value="1"/>
</dbReference>
<evidence type="ECO:0000256" key="2">
    <source>
        <dbReference type="ARBA" id="ARBA00004123"/>
    </source>
</evidence>
<evidence type="ECO:0000259" key="24">
    <source>
        <dbReference type="Pfam" id="PF13086"/>
    </source>
</evidence>
<dbReference type="InterPro" id="IPR027417">
    <property type="entry name" value="P-loop_NTPase"/>
</dbReference>
<evidence type="ECO:0000256" key="17">
    <source>
        <dbReference type="ARBA" id="ARBA00023125"/>
    </source>
</evidence>
<comment type="subcellular location">
    <subcellularLocation>
        <location evidence="2">Nucleus</location>
    </subcellularLocation>
</comment>
<keyword evidence="18" id="KW-0234">DNA repair</keyword>
<keyword evidence="8" id="KW-0540">Nuclease</keyword>
<dbReference type="SUPFAM" id="SSF52540">
    <property type="entry name" value="P-loop containing nucleoside triphosphate hydrolases"/>
    <property type="match status" value="1"/>
</dbReference>
<dbReference type="Pfam" id="PF13086">
    <property type="entry name" value="AAA_11"/>
    <property type="match status" value="2"/>
</dbReference>
<evidence type="ECO:0000256" key="16">
    <source>
        <dbReference type="ARBA" id="ARBA00023014"/>
    </source>
</evidence>
<evidence type="ECO:0000256" key="19">
    <source>
        <dbReference type="ARBA" id="ARBA00023242"/>
    </source>
</evidence>
<feature type="compositionally biased region" description="Low complexity" evidence="22">
    <location>
        <begin position="104"/>
        <end position="115"/>
    </location>
</feature>
<protein>
    <recommendedName>
        <fullName evidence="5">DNA replication ATP-dependent helicase/nuclease DNA2</fullName>
        <ecNumber evidence="4">3.6.4.12</ecNumber>
    </recommendedName>
</protein>
<evidence type="ECO:0000313" key="27">
    <source>
        <dbReference type="Proteomes" id="UP000078561"/>
    </source>
</evidence>
<keyword evidence="12" id="KW-0378">Hydrolase</keyword>
<evidence type="ECO:0000256" key="21">
    <source>
        <dbReference type="ARBA" id="ARBA00047995"/>
    </source>
</evidence>
<evidence type="ECO:0000256" key="12">
    <source>
        <dbReference type="ARBA" id="ARBA00022801"/>
    </source>
</evidence>
<proteinExistence type="inferred from homology"/>
<dbReference type="CDD" id="cd22318">
    <property type="entry name" value="DNA2_N-like"/>
    <property type="match status" value="1"/>
</dbReference>
<evidence type="ECO:0000256" key="14">
    <source>
        <dbReference type="ARBA" id="ARBA00022840"/>
    </source>
</evidence>
<feature type="domain" description="DNA replication factor Dna2 N-terminal" evidence="23">
    <location>
        <begin position="299"/>
        <end position="504"/>
    </location>
</feature>
<feature type="compositionally biased region" description="Low complexity" evidence="22">
    <location>
        <begin position="47"/>
        <end position="57"/>
    </location>
</feature>